<protein>
    <submittedName>
        <fullName evidence="2">Uncharacterized protein</fullName>
    </submittedName>
</protein>
<accession>A0A382UII9</accession>
<reference evidence="2" key="1">
    <citation type="submission" date="2018-05" db="EMBL/GenBank/DDBJ databases">
        <authorList>
            <person name="Lanie J.A."/>
            <person name="Ng W.-L."/>
            <person name="Kazmierczak K.M."/>
            <person name="Andrzejewski T.M."/>
            <person name="Davidsen T.M."/>
            <person name="Wayne K.J."/>
            <person name="Tettelin H."/>
            <person name="Glass J.I."/>
            <person name="Rusch D."/>
            <person name="Podicherti R."/>
            <person name="Tsui H.-C.T."/>
            <person name="Winkler M.E."/>
        </authorList>
    </citation>
    <scope>NUCLEOTIDE SEQUENCE</scope>
</reference>
<keyword evidence="1" id="KW-0812">Transmembrane</keyword>
<gene>
    <name evidence="2" type="ORF">METZ01_LOCUS386741</name>
</gene>
<evidence type="ECO:0000313" key="2">
    <source>
        <dbReference type="EMBL" id="SVD33887.1"/>
    </source>
</evidence>
<sequence>MNIIDFALSKARVFVGILVFIIVSGAATYIT</sequence>
<keyword evidence="1" id="KW-0472">Membrane</keyword>
<name>A0A382UII9_9ZZZZ</name>
<keyword evidence="1" id="KW-1133">Transmembrane helix</keyword>
<feature type="transmembrane region" description="Helical" evidence="1">
    <location>
        <begin position="12"/>
        <end position="30"/>
    </location>
</feature>
<dbReference type="AlphaFoldDB" id="A0A382UII9"/>
<evidence type="ECO:0000256" key="1">
    <source>
        <dbReference type="SAM" id="Phobius"/>
    </source>
</evidence>
<proteinExistence type="predicted"/>
<feature type="non-terminal residue" evidence="2">
    <location>
        <position position="31"/>
    </location>
</feature>
<dbReference type="EMBL" id="UINC01144404">
    <property type="protein sequence ID" value="SVD33887.1"/>
    <property type="molecule type" value="Genomic_DNA"/>
</dbReference>
<organism evidence="2">
    <name type="scientific">marine metagenome</name>
    <dbReference type="NCBI Taxonomy" id="408172"/>
    <lineage>
        <taxon>unclassified sequences</taxon>
        <taxon>metagenomes</taxon>
        <taxon>ecological metagenomes</taxon>
    </lineage>
</organism>